<dbReference type="InterPro" id="IPR008274">
    <property type="entry name" value="AldOxase/xan_DH_MoCoBD1"/>
</dbReference>
<dbReference type="Proteomes" id="UP000250434">
    <property type="component" value="Chromosome"/>
</dbReference>
<dbReference type="Pfam" id="PF02738">
    <property type="entry name" value="MoCoBD_1"/>
    <property type="match status" value="1"/>
</dbReference>
<dbReference type="Gene3D" id="3.90.1170.50">
    <property type="entry name" value="Aldehyde oxidase/xanthine dehydrogenase, a/b hammerhead"/>
    <property type="match status" value="1"/>
</dbReference>
<dbReference type="Pfam" id="PF20256">
    <property type="entry name" value="MoCoBD_2"/>
    <property type="match status" value="2"/>
</dbReference>
<dbReference type="SUPFAM" id="SSF56003">
    <property type="entry name" value="Molybdenum cofactor-binding domain"/>
    <property type="match status" value="2"/>
</dbReference>
<dbReference type="AlphaFoldDB" id="A0A344L0H3"/>
<dbReference type="InterPro" id="IPR006311">
    <property type="entry name" value="TAT_signal"/>
</dbReference>
<evidence type="ECO:0000313" key="2">
    <source>
        <dbReference type="EMBL" id="AXB41547.1"/>
    </source>
</evidence>
<feature type="domain" description="Aldehyde oxidase/xanthine dehydrogenase a/b hammerhead" evidence="1">
    <location>
        <begin position="209"/>
        <end position="283"/>
    </location>
</feature>
<name>A0A344L0H3_9PSEU</name>
<protein>
    <recommendedName>
        <fullName evidence="1">Aldehyde oxidase/xanthine dehydrogenase a/b hammerhead domain-containing protein</fullName>
    </recommendedName>
</protein>
<dbReference type="SMART" id="SM01008">
    <property type="entry name" value="Ald_Xan_dh_C"/>
    <property type="match status" value="1"/>
</dbReference>
<dbReference type="InterPro" id="IPR012368">
    <property type="entry name" value="OxRdtase_Mopterin-bd_su_IorB"/>
</dbReference>
<dbReference type="InterPro" id="IPR037165">
    <property type="entry name" value="AldOxase/xan_DH_Mopterin-bd_sf"/>
</dbReference>
<dbReference type="PANTHER" id="PTHR47495">
    <property type="entry name" value="ALDEHYDE DEHYDROGENASE"/>
    <property type="match status" value="1"/>
</dbReference>
<dbReference type="KEGG" id="aab:A4R43_02610"/>
<organism evidence="2 3">
    <name type="scientific">Amycolatopsis albispora</name>
    <dbReference type="NCBI Taxonomy" id="1804986"/>
    <lineage>
        <taxon>Bacteria</taxon>
        <taxon>Bacillati</taxon>
        <taxon>Actinomycetota</taxon>
        <taxon>Actinomycetes</taxon>
        <taxon>Pseudonocardiales</taxon>
        <taxon>Pseudonocardiaceae</taxon>
        <taxon>Amycolatopsis</taxon>
    </lineage>
</organism>
<evidence type="ECO:0000313" key="3">
    <source>
        <dbReference type="Proteomes" id="UP000250434"/>
    </source>
</evidence>
<dbReference type="PIRSF" id="PIRSF036389">
    <property type="entry name" value="IOR_B"/>
    <property type="match status" value="1"/>
</dbReference>
<evidence type="ECO:0000259" key="1">
    <source>
        <dbReference type="SMART" id="SM01008"/>
    </source>
</evidence>
<accession>A0A344L0H3</accession>
<dbReference type="InterPro" id="IPR052516">
    <property type="entry name" value="N-heterocyclic_Hydroxylase"/>
</dbReference>
<dbReference type="InterPro" id="IPR046867">
    <property type="entry name" value="AldOxase/xan_DH_MoCoBD2"/>
</dbReference>
<dbReference type="RefSeq" id="WP_113690809.1">
    <property type="nucleotide sequence ID" value="NZ_CP015163.1"/>
</dbReference>
<dbReference type="EMBL" id="CP015163">
    <property type="protein sequence ID" value="AXB41547.1"/>
    <property type="molecule type" value="Genomic_DNA"/>
</dbReference>
<gene>
    <name evidence="2" type="ORF">A4R43_02610</name>
</gene>
<keyword evidence="3" id="KW-1185">Reference proteome</keyword>
<dbReference type="OrthoDB" id="9767994at2"/>
<dbReference type="InterPro" id="IPR000674">
    <property type="entry name" value="Ald_Oxase/Xan_DH_a/b"/>
</dbReference>
<dbReference type="GO" id="GO:0016491">
    <property type="term" value="F:oxidoreductase activity"/>
    <property type="evidence" value="ECO:0007669"/>
    <property type="project" value="InterPro"/>
</dbReference>
<dbReference type="Gene3D" id="3.30.365.10">
    <property type="entry name" value="Aldehyde oxidase/xanthine dehydrogenase, molybdopterin binding domain"/>
    <property type="match status" value="4"/>
</dbReference>
<dbReference type="PROSITE" id="PS51318">
    <property type="entry name" value="TAT"/>
    <property type="match status" value="1"/>
</dbReference>
<sequence length="728" mass="78052">MPDSPARVGRRTVLKGAAAGLVIGLYVPHRAEGRTARAKEPFAPNAFLRISPDNEVTIIAKHVEWGQGIHTTLAMMIAEELDASWAQVRVRPAPADPAHYANLIFEMQHTAGSNSVRNSWEQYRRAGATGRAMLVSAAAARWRVPVGEIAVRDGIVRRERSSRRATFGDLATAAAAQPVPDNVPLKDIGQFRLIGTSGVRRLDTPSKIDASARFAIDVAVPGMLTALVARSPRFGGTVSSVNRDIPGVRHVVEIPTGVAVVADSFWAAKQARDRLDVSWDDSAAETRSTAELVAEYRALLDQRGDIARSDGAIDNALANAARTITADFEYPYLAHAPLEPAAVVVRTSGDGCEIWTGDGSVQGAQEGAAELLGLGPDRVAINSVYAGGSFGRKDGTTNEAVEIARAIGGNTPVKLLWTREDDLRHSFYRPMYVHRVTVGLDDANAITAWRHTIVGQSIFPWEPVNGVDWVSVDGAANIPYDIPNILVDLHTTEVGVPINTLRGTAGAHTAYSVETMLDDVAAETGRDPLALRQELMARDPHLKDIDILSIAEADRPTVFAEYPRQLKTLELAAERAGWGTSGTKSGRGLAVHYGFLTSVAMVAEVTVRGDRTFRVDRVVCAVDCGVAVNPDIVRGQIEGSVAWGLSIMLHGAITLDRGVVQQSNFDDYAVLRMDQMPRVEVHIVPSEAPPTGVGQVAVATVAPAVANALFAATGQRVRRLPFGSARVP</sequence>
<proteinExistence type="predicted"/>
<dbReference type="PANTHER" id="PTHR47495:SF2">
    <property type="entry name" value="ALDEHYDE DEHYDROGENASE"/>
    <property type="match status" value="1"/>
</dbReference>
<reference evidence="2 3" key="1">
    <citation type="submission" date="2016-04" db="EMBL/GenBank/DDBJ databases">
        <title>Complete genome sequence and analysis of deep-sea sediment isolate, Amycolatopsis sp. WP1.</title>
        <authorList>
            <person name="Wang H."/>
            <person name="Chen S."/>
            <person name="Wu Q."/>
        </authorList>
    </citation>
    <scope>NUCLEOTIDE SEQUENCE [LARGE SCALE GENOMIC DNA]</scope>
    <source>
        <strain evidence="2 3">WP1</strain>
    </source>
</reference>